<accession>A0A8J3QHU6</accession>
<evidence type="ECO:0000259" key="2">
    <source>
        <dbReference type="Pfam" id="PF13845"/>
    </source>
</evidence>
<dbReference type="InterPro" id="IPR026004">
    <property type="entry name" value="Septum_form"/>
</dbReference>
<protein>
    <recommendedName>
        <fullName evidence="2">Septum formation-related domain-containing protein</fullName>
    </recommendedName>
</protein>
<dbReference type="RefSeq" id="WP_203915120.1">
    <property type="nucleotide sequence ID" value="NZ_BONY01000131.1"/>
</dbReference>
<keyword evidence="4" id="KW-1185">Reference proteome</keyword>
<dbReference type="Proteomes" id="UP000612899">
    <property type="component" value="Unassembled WGS sequence"/>
</dbReference>
<dbReference type="AlphaFoldDB" id="A0A8J3QHU6"/>
<evidence type="ECO:0000313" key="3">
    <source>
        <dbReference type="EMBL" id="GIH11399.1"/>
    </source>
</evidence>
<evidence type="ECO:0000256" key="1">
    <source>
        <dbReference type="SAM" id="SignalP"/>
    </source>
</evidence>
<dbReference type="EMBL" id="BONY01000131">
    <property type="protein sequence ID" value="GIH11399.1"/>
    <property type="molecule type" value="Genomic_DNA"/>
</dbReference>
<reference evidence="3" key="1">
    <citation type="submission" date="2021-01" db="EMBL/GenBank/DDBJ databases">
        <title>Whole genome shotgun sequence of Rhizocola hellebori NBRC 109834.</title>
        <authorList>
            <person name="Komaki H."/>
            <person name="Tamura T."/>
        </authorList>
    </citation>
    <scope>NUCLEOTIDE SEQUENCE</scope>
    <source>
        <strain evidence="3">NBRC 109834</strain>
    </source>
</reference>
<sequence length="259" mass="28612">MRIRRQVFGCVLALSALLAACGGPAPPPPPPPPVEIWKPAVGACHDGFTFSLSEVAYEEVSCTQPHIYETFHVGTFADSLTEPPVAGSEEFKDKWAFCENLFSGYFGGDWRERQLRLRIAAPKPAAWRDGARWFLCAVTVWTLHGAVIKLPRSLKGGFSTMPELEYGCIERPDRGAATYASHCDQPHNAEYVGHLSADRIDPQAICSAEIDKFTATVGVYGQWLIQANPEDWEIGDRHLRCFLLADRAVTKSLKAAPPR</sequence>
<evidence type="ECO:0000313" key="4">
    <source>
        <dbReference type="Proteomes" id="UP000612899"/>
    </source>
</evidence>
<feature type="chain" id="PRO_5038778184" description="Septum formation-related domain-containing protein" evidence="1">
    <location>
        <begin position="20"/>
        <end position="259"/>
    </location>
</feature>
<feature type="signal peptide" evidence="1">
    <location>
        <begin position="1"/>
        <end position="19"/>
    </location>
</feature>
<gene>
    <name evidence="3" type="ORF">Rhe02_94660</name>
</gene>
<dbReference type="PROSITE" id="PS51257">
    <property type="entry name" value="PROKAR_LIPOPROTEIN"/>
    <property type="match status" value="1"/>
</dbReference>
<name>A0A8J3QHU6_9ACTN</name>
<dbReference type="Pfam" id="PF13845">
    <property type="entry name" value="Septum_form"/>
    <property type="match status" value="1"/>
</dbReference>
<comment type="caution">
    <text evidence="3">The sequence shown here is derived from an EMBL/GenBank/DDBJ whole genome shotgun (WGS) entry which is preliminary data.</text>
</comment>
<feature type="domain" description="Septum formation-related" evidence="2">
    <location>
        <begin position="42"/>
        <end position="208"/>
    </location>
</feature>
<organism evidence="3 4">
    <name type="scientific">Rhizocola hellebori</name>
    <dbReference type="NCBI Taxonomy" id="1392758"/>
    <lineage>
        <taxon>Bacteria</taxon>
        <taxon>Bacillati</taxon>
        <taxon>Actinomycetota</taxon>
        <taxon>Actinomycetes</taxon>
        <taxon>Micromonosporales</taxon>
        <taxon>Micromonosporaceae</taxon>
        <taxon>Rhizocola</taxon>
    </lineage>
</organism>
<proteinExistence type="predicted"/>
<keyword evidence="1" id="KW-0732">Signal</keyword>